<accession>A0A6C0DS13</accession>
<dbReference type="EMBL" id="MN739669">
    <property type="protein sequence ID" value="QHT19736.1"/>
    <property type="molecule type" value="Genomic_DNA"/>
</dbReference>
<keyword evidence="1" id="KW-1133">Transmembrane helix</keyword>
<keyword evidence="1" id="KW-0472">Membrane</keyword>
<evidence type="ECO:0000256" key="1">
    <source>
        <dbReference type="SAM" id="Phobius"/>
    </source>
</evidence>
<name>A0A6C0DS13_9ZZZZ</name>
<evidence type="ECO:0000313" key="2">
    <source>
        <dbReference type="EMBL" id="QHT19736.1"/>
    </source>
</evidence>
<proteinExistence type="predicted"/>
<dbReference type="AlphaFoldDB" id="A0A6C0DS13"/>
<reference evidence="2" key="1">
    <citation type="journal article" date="2020" name="Nature">
        <title>Giant virus diversity and host interactions through global metagenomics.</title>
        <authorList>
            <person name="Schulz F."/>
            <person name="Roux S."/>
            <person name="Paez-Espino D."/>
            <person name="Jungbluth S."/>
            <person name="Walsh D.A."/>
            <person name="Denef V.J."/>
            <person name="McMahon K.D."/>
            <person name="Konstantinidis K.T."/>
            <person name="Eloe-Fadrosh E.A."/>
            <person name="Kyrpides N.C."/>
            <person name="Woyke T."/>
        </authorList>
    </citation>
    <scope>NUCLEOTIDE SEQUENCE</scope>
    <source>
        <strain evidence="2">GVMAG-M-3300023174-5</strain>
    </source>
</reference>
<sequence>MFRFAFIDVLKNSQNSYNQYKYSVNKKFSFPLITNYDSNNEFKKFEKKIFNEINDEKKKWDKDYSKFTYYKYIKNTNESKDDSPKDDDNEEFSSKNTLVTFAIITLFTGAGIYLFKKSFFPQK</sequence>
<keyword evidence="1" id="KW-0812">Transmembrane</keyword>
<organism evidence="2">
    <name type="scientific">viral metagenome</name>
    <dbReference type="NCBI Taxonomy" id="1070528"/>
    <lineage>
        <taxon>unclassified sequences</taxon>
        <taxon>metagenomes</taxon>
        <taxon>organismal metagenomes</taxon>
    </lineage>
</organism>
<protein>
    <submittedName>
        <fullName evidence="2">Uncharacterized protein</fullName>
    </submittedName>
</protein>
<feature type="transmembrane region" description="Helical" evidence="1">
    <location>
        <begin position="97"/>
        <end position="115"/>
    </location>
</feature>